<dbReference type="Proteomes" id="UP000199183">
    <property type="component" value="Unassembled WGS sequence"/>
</dbReference>
<dbReference type="GO" id="GO:0016020">
    <property type="term" value="C:membrane"/>
    <property type="evidence" value="ECO:0007669"/>
    <property type="project" value="GOC"/>
</dbReference>
<evidence type="ECO:0000313" key="6">
    <source>
        <dbReference type="Proteomes" id="UP000199183"/>
    </source>
</evidence>
<evidence type="ECO:0000259" key="4">
    <source>
        <dbReference type="Pfam" id="PF00535"/>
    </source>
</evidence>
<dbReference type="CDD" id="cd06442">
    <property type="entry name" value="DPM1_like"/>
    <property type="match status" value="1"/>
</dbReference>
<sequence length="252" mass="27556">MTRTIAVLPTYNERDNLPLVMRRLRAAVPELEILIVDDASPDGTGVLADQLAASDPRLRVLHRVGRGGLGSAYREGFAWALEHGADVIVEMDADGSHRPEDLPALLGALAGADLAVGSRWVAGGGTIDWPYRRRLLSRAGSAYARLALGIRQHDVTGGYRAFRADALAVLETRSMDSQGYSFQIEVLWHAAQARLRVAEVPIIFAERLSGRSKMSGRIVAEAMVRVTAWGLRDLPRRLRAIDHVPEGRRVPA</sequence>
<dbReference type="FunFam" id="3.90.550.10:FF:000122">
    <property type="entry name" value="Dolichol-phosphate mannosyltransferase subunit 1"/>
    <property type="match status" value="1"/>
</dbReference>
<reference evidence="5 6" key="1">
    <citation type="submission" date="2016-10" db="EMBL/GenBank/DDBJ databases">
        <authorList>
            <person name="de Groot N.N."/>
        </authorList>
    </citation>
    <scope>NUCLEOTIDE SEQUENCE [LARGE SCALE GENOMIC DNA]</scope>
    <source>
        <strain evidence="5 6">DSM 21799</strain>
    </source>
</reference>
<dbReference type="PANTHER" id="PTHR43398:SF1">
    <property type="entry name" value="DOLICHOL-PHOSPHATE MANNOSYLTRANSFERASE SUBUNIT 1"/>
    <property type="match status" value="1"/>
</dbReference>
<dbReference type="InterPro" id="IPR039528">
    <property type="entry name" value="DPM1-like"/>
</dbReference>
<proteinExistence type="inferred from homology"/>
<evidence type="ECO:0000256" key="1">
    <source>
        <dbReference type="ARBA" id="ARBA00006739"/>
    </source>
</evidence>
<dbReference type="PANTHER" id="PTHR43398">
    <property type="entry name" value="DOLICHOL-PHOSPHATE MANNOSYLTRANSFERASE SUBUNIT 1"/>
    <property type="match status" value="1"/>
</dbReference>
<organism evidence="5 6">
    <name type="scientific">Paramicrobacterium humi</name>
    <dbReference type="NCBI Taxonomy" id="640635"/>
    <lineage>
        <taxon>Bacteria</taxon>
        <taxon>Bacillati</taxon>
        <taxon>Actinomycetota</taxon>
        <taxon>Actinomycetes</taxon>
        <taxon>Micrococcales</taxon>
        <taxon>Microbacteriaceae</taxon>
        <taxon>Paramicrobacterium</taxon>
    </lineage>
</organism>
<dbReference type="InterPro" id="IPR001173">
    <property type="entry name" value="Glyco_trans_2-like"/>
</dbReference>
<keyword evidence="6" id="KW-1185">Reference proteome</keyword>
<dbReference type="GO" id="GO:0009247">
    <property type="term" value="P:glycolipid biosynthetic process"/>
    <property type="evidence" value="ECO:0007669"/>
    <property type="project" value="TreeGrafter"/>
</dbReference>
<evidence type="ECO:0000256" key="3">
    <source>
        <dbReference type="ARBA" id="ARBA00022679"/>
    </source>
</evidence>
<evidence type="ECO:0000313" key="5">
    <source>
        <dbReference type="EMBL" id="SEB48178.1"/>
    </source>
</evidence>
<dbReference type="GO" id="GO:0004582">
    <property type="term" value="F:dolichyl-phosphate beta-D-mannosyltransferase activity"/>
    <property type="evidence" value="ECO:0007669"/>
    <property type="project" value="InterPro"/>
</dbReference>
<keyword evidence="3 5" id="KW-0808">Transferase</keyword>
<dbReference type="InterPro" id="IPR029044">
    <property type="entry name" value="Nucleotide-diphossugar_trans"/>
</dbReference>
<feature type="domain" description="Glycosyltransferase 2-like" evidence="4">
    <location>
        <begin position="7"/>
        <end position="167"/>
    </location>
</feature>
<keyword evidence="2 5" id="KW-0328">Glycosyltransferase</keyword>
<dbReference type="STRING" id="640635.SAMN04489806_0801"/>
<dbReference type="RefSeq" id="WP_091180147.1">
    <property type="nucleotide sequence ID" value="NZ_FNRY01000001.1"/>
</dbReference>
<comment type="similarity">
    <text evidence="1">Belongs to the glycosyltransferase 2 family.</text>
</comment>
<dbReference type="EMBL" id="FNRY01000001">
    <property type="protein sequence ID" value="SEB48178.1"/>
    <property type="molecule type" value="Genomic_DNA"/>
</dbReference>
<dbReference type="Pfam" id="PF00535">
    <property type="entry name" value="Glycos_transf_2"/>
    <property type="match status" value="1"/>
</dbReference>
<dbReference type="SUPFAM" id="SSF53448">
    <property type="entry name" value="Nucleotide-diphospho-sugar transferases"/>
    <property type="match status" value="1"/>
</dbReference>
<evidence type="ECO:0000256" key="2">
    <source>
        <dbReference type="ARBA" id="ARBA00022676"/>
    </source>
</evidence>
<dbReference type="AlphaFoldDB" id="A0A1H4JR12"/>
<name>A0A1H4JR12_9MICO</name>
<gene>
    <name evidence="5" type="ORF">SAMN04489806_0801</name>
</gene>
<dbReference type="Gene3D" id="3.90.550.10">
    <property type="entry name" value="Spore Coat Polysaccharide Biosynthesis Protein SpsA, Chain A"/>
    <property type="match status" value="1"/>
</dbReference>
<protein>
    <submittedName>
        <fullName evidence="5">Dolichol-phosphate mannosyltransferase</fullName>
    </submittedName>
</protein>
<accession>A0A1H4JR12</accession>
<dbReference type="OrthoDB" id="9810303at2"/>